<proteinExistence type="predicted"/>
<sequence length="147" mass="16722">MDPKKFYGTLQYAADIESDESDDPDLCGDDAESGVHSKIQTNQNDPDSESDYSSDDDLPLSEIQRRISKNIEWHEEVIRIRMKKKRGPTKEIPQQETSQKMTNILPDDELINHVLQPLEANDHEDCEDDLPDNPKGSISHGEAEDML</sequence>
<evidence type="ECO:0000256" key="1">
    <source>
        <dbReference type="SAM" id="MobiDB-lite"/>
    </source>
</evidence>
<feature type="compositionally biased region" description="Acidic residues" evidence="1">
    <location>
        <begin position="46"/>
        <end position="59"/>
    </location>
</feature>
<dbReference type="AlphaFoldDB" id="A0A9P0PLY4"/>
<protein>
    <submittedName>
        <fullName evidence="2">Uncharacterized protein</fullName>
    </submittedName>
</protein>
<comment type="caution">
    <text evidence="2">The sequence shown here is derived from an EMBL/GenBank/DDBJ whole genome shotgun (WGS) entry which is preliminary data.</text>
</comment>
<reference evidence="2" key="1">
    <citation type="submission" date="2022-03" db="EMBL/GenBank/DDBJ databases">
        <authorList>
            <person name="Sayadi A."/>
        </authorList>
    </citation>
    <scope>NUCLEOTIDE SEQUENCE</scope>
</reference>
<feature type="compositionally biased region" description="Acidic residues" evidence="1">
    <location>
        <begin position="16"/>
        <end position="32"/>
    </location>
</feature>
<organism evidence="2 3">
    <name type="scientific">Acanthoscelides obtectus</name>
    <name type="common">Bean weevil</name>
    <name type="synonym">Bruchus obtectus</name>
    <dbReference type="NCBI Taxonomy" id="200917"/>
    <lineage>
        <taxon>Eukaryota</taxon>
        <taxon>Metazoa</taxon>
        <taxon>Ecdysozoa</taxon>
        <taxon>Arthropoda</taxon>
        <taxon>Hexapoda</taxon>
        <taxon>Insecta</taxon>
        <taxon>Pterygota</taxon>
        <taxon>Neoptera</taxon>
        <taxon>Endopterygota</taxon>
        <taxon>Coleoptera</taxon>
        <taxon>Polyphaga</taxon>
        <taxon>Cucujiformia</taxon>
        <taxon>Chrysomeloidea</taxon>
        <taxon>Chrysomelidae</taxon>
        <taxon>Bruchinae</taxon>
        <taxon>Bruchini</taxon>
        <taxon>Acanthoscelides</taxon>
    </lineage>
</organism>
<feature type="region of interest" description="Disordered" evidence="1">
    <location>
        <begin position="119"/>
        <end position="147"/>
    </location>
</feature>
<accession>A0A9P0PLY4</accession>
<evidence type="ECO:0000313" key="3">
    <source>
        <dbReference type="Proteomes" id="UP001152888"/>
    </source>
</evidence>
<feature type="region of interest" description="Disordered" evidence="1">
    <location>
        <begin position="15"/>
        <end position="60"/>
    </location>
</feature>
<dbReference type="Proteomes" id="UP001152888">
    <property type="component" value="Unassembled WGS sequence"/>
</dbReference>
<evidence type="ECO:0000313" key="2">
    <source>
        <dbReference type="EMBL" id="CAH1989214.1"/>
    </source>
</evidence>
<keyword evidence="3" id="KW-1185">Reference proteome</keyword>
<dbReference type="EMBL" id="CAKOFQ010007058">
    <property type="protein sequence ID" value="CAH1989214.1"/>
    <property type="molecule type" value="Genomic_DNA"/>
</dbReference>
<name>A0A9P0PLY4_ACAOB</name>
<gene>
    <name evidence="2" type="ORF">ACAOBT_LOCUS18899</name>
</gene>
<feature type="compositionally biased region" description="Acidic residues" evidence="1">
    <location>
        <begin position="122"/>
        <end position="131"/>
    </location>
</feature>